<gene>
    <name evidence="5" type="ORF">GNF83_21550</name>
</gene>
<dbReference type="EMBL" id="WNUR01001507">
    <property type="protein sequence ID" value="MDZ7543702.1"/>
    <property type="molecule type" value="Genomic_DNA"/>
</dbReference>
<dbReference type="SMART" id="SM00342">
    <property type="entry name" value="HTH_ARAC"/>
    <property type="match status" value="1"/>
</dbReference>
<evidence type="ECO:0000256" key="1">
    <source>
        <dbReference type="ARBA" id="ARBA00023015"/>
    </source>
</evidence>
<feature type="domain" description="HTH araC/xylS-type" evidence="4">
    <location>
        <begin position="8"/>
        <end position="91"/>
    </location>
</feature>
<protein>
    <submittedName>
        <fullName evidence="5">Helix-turn-helix domain-containing protein</fullName>
    </submittedName>
</protein>
<dbReference type="Proteomes" id="UP001288944">
    <property type="component" value="Unassembled WGS sequence"/>
</dbReference>
<dbReference type="Gene3D" id="1.10.10.60">
    <property type="entry name" value="Homeodomain-like"/>
    <property type="match status" value="1"/>
</dbReference>
<dbReference type="AlphaFoldDB" id="A0AAW9K6B4"/>
<dbReference type="GO" id="GO:0003700">
    <property type="term" value="F:DNA-binding transcription factor activity"/>
    <property type="evidence" value="ECO:0007669"/>
    <property type="project" value="InterPro"/>
</dbReference>
<accession>A0AAW9K6B4</accession>
<comment type="caution">
    <text evidence="5">The sequence shown here is derived from an EMBL/GenBank/DDBJ whole genome shotgun (WGS) entry which is preliminary data.</text>
</comment>
<dbReference type="GO" id="GO:0043565">
    <property type="term" value="F:sequence-specific DNA binding"/>
    <property type="evidence" value="ECO:0007669"/>
    <property type="project" value="InterPro"/>
</dbReference>
<dbReference type="Pfam" id="PF12833">
    <property type="entry name" value="HTH_18"/>
    <property type="match status" value="1"/>
</dbReference>
<proteinExistence type="predicted"/>
<dbReference type="InterPro" id="IPR018060">
    <property type="entry name" value="HTH_AraC"/>
</dbReference>
<sequence>MGYYKYIRDTVDYIEEHLCEYLSLDLIAGRLSFSSYHFHRVFHYITGITVMEYVRQRRLSLSAELLADSKLSITEIALTLQDPSPEAYTRS</sequence>
<evidence type="ECO:0000313" key="5">
    <source>
        <dbReference type="EMBL" id="MDZ7543702.1"/>
    </source>
</evidence>
<dbReference type="SUPFAM" id="SSF46689">
    <property type="entry name" value="Homeodomain-like"/>
    <property type="match status" value="1"/>
</dbReference>
<reference evidence="5" key="1">
    <citation type="submission" date="2019-11" db="EMBL/GenBank/DDBJ databases">
        <title>Characterization of Clostridium perfringens isolates from swine manure treated agricultural soils.</title>
        <authorList>
            <person name="Wushke S.T."/>
        </authorList>
    </citation>
    <scope>NUCLEOTIDE SEQUENCE</scope>
    <source>
        <strain evidence="5">X62</strain>
    </source>
</reference>
<dbReference type="PANTHER" id="PTHR47504">
    <property type="entry name" value="RIGHT ORIGIN-BINDING PROTEIN"/>
    <property type="match status" value="1"/>
</dbReference>
<evidence type="ECO:0000259" key="4">
    <source>
        <dbReference type="PROSITE" id="PS01124"/>
    </source>
</evidence>
<keyword evidence="1" id="KW-0805">Transcription regulation</keyword>
<keyword evidence="2" id="KW-0238">DNA-binding</keyword>
<keyword evidence="3" id="KW-0804">Transcription</keyword>
<dbReference type="InterPro" id="IPR009057">
    <property type="entry name" value="Homeodomain-like_sf"/>
</dbReference>
<evidence type="ECO:0000313" key="6">
    <source>
        <dbReference type="Proteomes" id="UP001288944"/>
    </source>
</evidence>
<name>A0AAW9K6B4_CLOPF</name>
<evidence type="ECO:0000256" key="3">
    <source>
        <dbReference type="ARBA" id="ARBA00023163"/>
    </source>
</evidence>
<organism evidence="5 6">
    <name type="scientific">Clostridium perfringens</name>
    <dbReference type="NCBI Taxonomy" id="1502"/>
    <lineage>
        <taxon>Bacteria</taxon>
        <taxon>Bacillati</taxon>
        <taxon>Bacillota</taxon>
        <taxon>Clostridia</taxon>
        <taxon>Eubacteriales</taxon>
        <taxon>Clostridiaceae</taxon>
        <taxon>Clostridium</taxon>
    </lineage>
</organism>
<dbReference type="PROSITE" id="PS01124">
    <property type="entry name" value="HTH_ARAC_FAMILY_2"/>
    <property type="match status" value="1"/>
</dbReference>
<feature type="non-terminal residue" evidence="5">
    <location>
        <position position="91"/>
    </location>
</feature>
<dbReference type="PANTHER" id="PTHR47504:SF5">
    <property type="entry name" value="RIGHT ORIGIN-BINDING PROTEIN"/>
    <property type="match status" value="1"/>
</dbReference>
<evidence type="ECO:0000256" key="2">
    <source>
        <dbReference type="ARBA" id="ARBA00023125"/>
    </source>
</evidence>
<dbReference type="InterPro" id="IPR050959">
    <property type="entry name" value="MarA-like"/>
</dbReference>